<dbReference type="PROSITE" id="PS00751">
    <property type="entry name" value="TCP1_2"/>
    <property type="match status" value="1"/>
</dbReference>
<evidence type="ECO:0000256" key="6">
    <source>
        <dbReference type="ARBA" id="ARBA00022840"/>
    </source>
</evidence>
<name>A0A7S0DLI8_9EUKA</name>
<dbReference type="PROSITE" id="PS00750">
    <property type="entry name" value="TCP1_1"/>
    <property type="match status" value="1"/>
</dbReference>
<evidence type="ECO:0000313" key="10">
    <source>
        <dbReference type="EMBL" id="CAD8458239.1"/>
    </source>
</evidence>
<evidence type="ECO:0000256" key="2">
    <source>
        <dbReference type="ARBA" id="ARBA00008020"/>
    </source>
</evidence>
<dbReference type="EMBL" id="HBEM01025315">
    <property type="protein sequence ID" value="CAD8458239.1"/>
    <property type="molecule type" value="Transcribed_RNA"/>
</dbReference>
<protein>
    <recommendedName>
        <fullName evidence="3">T-complex protein 1 subunit alpha</fullName>
    </recommendedName>
    <alternativeName>
        <fullName evidence="8">CCT-alpha</fullName>
    </alternativeName>
</protein>
<gene>
    <name evidence="10" type="ORF">LAMO00422_LOCUS17190</name>
</gene>
<reference evidence="10" key="1">
    <citation type="submission" date="2021-01" db="EMBL/GenBank/DDBJ databases">
        <authorList>
            <person name="Corre E."/>
            <person name="Pelletier E."/>
            <person name="Niang G."/>
            <person name="Scheremetjew M."/>
            <person name="Finn R."/>
            <person name="Kale V."/>
            <person name="Holt S."/>
            <person name="Cochrane G."/>
            <person name="Meng A."/>
            <person name="Brown T."/>
            <person name="Cohen L."/>
        </authorList>
    </citation>
    <scope>NUCLEOTIDE SEQUENCE</scope>
    <source>
        <strain evidence="10">CCMP2058</strain>
    </source>
</reference>
<keyword evidence="7 9" id="KW-0143">Chaperone</keyword>
<organism evidence="10">
    <name type="scientific">Amorphochlora amoebiformis</name>
    <dbReference type="NCBI Taxonomy" id="1561963"/>
    <lineage>
        <taxon>Eukaryota</taxon>
        <taxon>Sar</taxon>
        <taxon>Rhizaria</taxon>
        <taxon>Cercozoa</taxon>
        <taxon>Chlorarachniophyceae</taxon>
        <taxon>Amorphochlora</taxon>
    </lineage>
</organism>
<dbReference type="InterPro" id="IPR027413">
    <property type="entry name" value="GROEL-like_equatorial_sf"/>
</dbReference>
<evidence type="ECO:0000256" key="5">
    <source>
        <dbReference type="ARBA" id="ARBA00022741"/>
    </source>
</evidence>
<dbReference type="Gene3D" id="3.30.260.10">
    <property type="entry name" value="TCP-1-like chaperonin intermediate domain"/>
    <property type="match status" value="1"/>
</dbReference>
<dbReference type="GO" id="GO:0016887">
    <property type="term" value="F:ATP hydrolysis activity"/>
    <property type="evidence" value="ECO:0007669"/>
    <property type="project" value="InterPro"/>
</dbReference>
<dbReference type="FunFam" id="1.10.560.10:FF:000070">
    <property type="entry name" value="Uncharacterized protein"/>
    <property type="match status" value="1"/>
</dbReference>
<dbReference type="NCBIfam" id="TIGR02340">
    <property type="entry name" value="chap_CCT_alpha"/>
    <property type="match status" value="1"/>
</dbReference>
<evidence type="ECO:0000256" key="1">
    <source>
        <dbReference type="ARBA" id="ARBA00004496"/>
    </source>
</evidence>
<sequence length="546" mass="58983">MASGLSISGTRSTGQDVRTQNVQAAMAIANIVKTSLGPVGLDKMLVDQIGDVTITNDGATILRQLEVEHPAGKVLVELSNMQDQEVGDGTTSVVILAAELLKSANELVKKHIHPTTIISGFLLAKKEACRFIKRNMSIRLSDLGEEAIINAAKTSMSSKIIGSEADFFSKMAVDAVKRVKTEDFKGRAKYPVGAITILKAHGKSARNSELVNGFSLNCVKVSPQMPAKIQKAKIALLDFDLRKAKLALGVQVLVDDPKKLEAIRKEEGEMTKRKCRMLMKAGANVVLTTGGIDDMASKEFVNNGVMAVRRCKKSDLKKIAKLTGGSLLLTLSDFDEKESVDPATLGEAEEVSEQKVGDGELIYIKGCSTTKAQTIVLRGANDYFLDEVERSLHDAMCIVKRTLESNTLAPGGGAVESALSVHLENFALTLSTRAQMAVQTFAQALLIIPKTLSTNGAFDSTELVAKLRAYHTAAQKKGKEGFKYTGLDLESGAVRNNVKHGVLEPAMAKIKMIRFATEAAVTILRIDDAIKMNKKEDPKGPQQDHY</sequence>
<dbReference type="InterPro" id="IPR053374">
    <property type="entry name" value="TCP-1_chaperonin"/>
</dbReference>
<dbReference type="NCBIfam" id="NF041082">
    <property type="entry name" value="thermosome_alpha"/>
    <property type="match status" value="1"/>
</dbReference>
<comment type="similarity">
    <text evidence="2 9">Belongs to the TCP-1 chaperonin family.</text>
</comment>
<proteinExistence type="inferred from homology"/>
<evidence type="ECO:0000256" key="4">
    <source>
        <dbReference type="ARBA" id="ARBA00022490"/>
    </source>
</evidence>
<dbReference type="PROSITE" id="PS00995">
    <property type="entry name" value="TCP1_3"/>
    <property type="match status" value="1"/>
</dbReference>
<evidence type="ECO:0000256" key="7">
    <source>
        <dbReference type="ARBA" id="ARBA00023186"/>
    </source>
</evidence>
<evidence type="ECO:0000256" key="3">
    <source>
        <dbReference type="ARBA" id="ARBA00014424"/>
    </source>
</evidence>
<dbReference type="CDD" id="cd03335">
    <property type="entry name" value="TCP1_alpha"/>
    <property type="match status" value="1"/>
</dbReference>
<keyword evidence="6 9" id="KW-0067">ATP-binding</keyword>
<dbReference type="InterPro" id="IPR002194">
    <property type="entry name" value="Chaperonin_TCP-1_CS"/>
</dbReference>
<dbReference type="SUPFAM" id="SSF52029">
    <property type="entry name" value="GroEL apical domain-like"/>
    <property type="match status" value="1"/>
</dbReference>
<dbReference type="InterPro" id="IPR027409">
    <property type="entry name" value="GroEL-like_apical_dom_sf"/>
</dbReference>
<keyword evidence="4" id="KW-0963">Cytoplasm</keyword>
<evidence type="ECO:0000256" key="8">
    <source>
        <dbReference type="ARBA" id="ARBA00030049"/>
    </source>
</evidence>
<dbReference type="GO" id="GO:0140662">
    <property type="term" value="F:ATP-dependent protein folding chaperone"/>
    <property type="evidence" value="ECO:0007669"/>
    <property type="project" value="InterPro"/>
</dbReference>
<dbReference type="SUPFAM" id="SSF54849">
    <property type="entry name" value="GroEL-intermediate domain like"/>
    <property type="match status" value="1"/>
</dbReference>
<dbReference type="GO" id="GO:0005737">
    <property type="term" value="C:cytoplasm"/>
    <property type="evidence" value="ECO:0007669"/>
    <property type="project" value="UniProtKB-SubCell"/>
</dbReference>
<dbReference type="Gene3D" id="1.10.560.10">
    <property type="entry name" value="GroEL-like equatorial domain"/>
    <property type="match status" value="1"/>
</dbReference>
<dbReference type="InterPro" id="IPR012715">
    <property type="entry name" value="Chap_CCT_alpha"/>
</dbReference>
<dbReference type="AlphaFoldDB" id="A0A7S0DLI8"/>
<dbReference type="InterPro" id="IPR027410">
    <property type="entry name" value="TCP-1-like_intermed_sf"/>
</dbReference>
<keyword evidence="5 9" id="KW-0547">Nucleotide-binding</keyword>
<comment type="subcellular location">
    <subcellularLocation>
        <location evidence="1">Cytoplasm</location>
    </subcellularLocation>
</comment>
<dbReference type="InterPro" id="IPR002423">
    <property type="entry name" value="Cpn60/GroEL/TCP-1"/>
</dbReference>
<dbReference type="NCBIfam" id="NF041083">
    <property type="entry name" value="thermosome_beta"/>
    <property type="match status" value="1"/>
</dbReference>
<dbReference type="InterPro" id="IPR017998">
    <property type="entry name" value="Chaperone_TCP-1"/>
</dbReference>
<dbReference type="GO" id="GO:0051082">
    <property type="term" value="F:unfolded protein binding"/>
    <property type="evidence" value="ECO:0007669"/>
    <property type="project" value="InterPro"/>
</dbReference>
<dbReference type="Pfam" id="PF00118">
    <property type="entry name" value="Cpn60_TCP1"/>
    <property type="match status" value="1"/>
</dbReference>
<dbReference type="Gene3D" id="3.50.7.10">
    <property type="entry name" value="GroEL"/>
    <property type="match status" value="1"/>
</dbReference>
<dbReference type="PRINTS" id="PR00304">
    <property type="entry name" value="TCOMPLEXTCP1"/>
</dbReference>
<dbReference type="PANTHER" id="PTHR11353">
    <property type="entry name" value="CHAPERONIN"/>
    <property type="match status" value="1"/>
</dbReference>
<dbReference type="SUPFAM" id="SSF48592">
    <property type="entry name" value="GroEL equatorial domain-like"/>
    <property type="match status" value="1"/>
</dbReference>
<dbReference type="GO" id="GO:0005524">
    <property type="term" value="F:ATP binding"/>
    <property type="evidence" value="ECO:0007669"/>
    <property type="project" value="UniProtKB-KW"/>
</dbReference>
<evidence type="ECO:0000256" key="9">
    <source>
        <dbReference type="RuleBase" id="RU004187"/>
    </source>
</evidence>
<accession>A0A7S0DLI8</accession>
<dbReference type="InterPro" id="IPR054827">
    <property type="entry name" value="thermosome_alpha"/>
</dbReference>